<proteinExistence type="inferred from homology"/>
<evidence type="ECO:0000313" key="6">
    <source>
        <dbReference type="EMBL" id="KLO19500.1"/>
    </source>
</evidence>
<dbReference type="HAMAP" id="MF_00185">
    <property type="entry name" value="IPP_trans"/>
    <property type="match status" value="1"/>
</dbReference>
<gene>
    <name evidence="6" type="ORF">SCHPADRAFT_935296</name>
</gene>
<dbReference type="PANTHER" id="PTHR11088:SF89">
    <property type="entry name" value="TRNA DIMETHYLALLYLTRANSFERASE"/>
    <property type="match status" value="1"/>
</dbReference>
<dbReference type="GO" id="GO:0005739">
    <property type="term" value="C:mitochondrion"/>
    <property type="evidence" value="ECO:0007669"/>
    <property type="project" value="TreeGrafter"/>
</dbReference>
<evidence type="ECO:0000256" key="1">
    <source>
        <dbReference type="ARBA" id="ARBA00005842"/>
    </source>
</evidence>
<name>A0A0H2S5I6_9AGAM</name>
<dbReference type="Gene3D" id="3.40.50.300">
    <property type="entry name" value="P-loop containing nucleotide triphosphate hydrolases"/>
    <property type="match status" value="1"/>
</dbReference>
<dbReference type="EMBL" id="KQ085886">
    <property type="protein sequence ID" value="KLO19500.1"/>
    <property type="molecule type" value="Genomic_DNA"/>
</dbReference>
<dbReference type="STRING" id="27342.A0A0H2S5I6"/>
<dbReference type="Pfam" id="PF01715">
    <property type="entry name" value="IPPT"/>
    <property type="match status" value="1"/>
</dbReference>
<feature type="compositionally biased region" description="Polar residues" evidence="5">
    <location>
        <begin position="458"/>
        <end position="467"/>
    </location>
</feature>
<sequence length="475" mass="52831">MTLKPLITICGTTAVGKSRLAVELAEFVSRRLQSRSPPHESSSQIVGNEEATGGLLGNVSSSRPRARVINADAMQVYAGLDIITNKISEQEQKGVEHALMGFVKPGRQYVVGEWVQDAAAIIEKTHLEDKIPIIVGGTSYWIQHLLFPTSLPSTKAPTEDANGGMIRAQPSPNLAEALQDLPEELRNLFHSLPELPPSAKTDPEPAFALYTLLSKLDPVMAKRWHWKDTRKVLRNLNIIAEYGRPASEVVVDAHASNAAQRCRYDALVFWVYSDPSNLNERIDKRVDAMFDQGLLEEVLTLRKIKMAQSNSFETTKDSEANGEESESEAIDFESGIYQAIGYKEFVTHLQSHSLPQDSDSGSLKSFFGPALEQMKHNTRKYAQRQVKWIRNKLLPAVHASNAQGENPEEEETNATTKCCVYLLDATEVDDRWNTNVLKKAEEITEAFLDNAQLPDPPSMSTHAQTMLNVPLKPTE</sequence>
<dbReference type="FunCoup" id="A0A0H2S5I6">
    <property type="interactions" value="489"/>
</dbReference>
<comment type="similarity">
    <text evidence="1">Belongs to the IPP transferase family.</text>
</comment>
<evidence type="ECO:0000256" key="4">
    <source>
        <dbReference type="ARBA" id="ARBA00022840"/>
    </source>
</evidence>
<keyword evidence="2" id="KW-0808">Transferase</keyword>
<dbReference type="OrthoDB" id="775260at2759"/>
<dbReference type="GO" id="GO:0006400">
    <property type="term" value="P:tRNA modification"/>
    <property type="evidence" value="ECO:0007669"/>
    <property type="project" value="TreeGrafter"/>
</dbReference>
<accession>A0A0H2S5I6</accession>
<keyword evidence="3" id="KW-0547">Nucleotide-binding</keyword>
<evidence type="ECO:0000256" key="2">
    <source>
        <dbReference type="ARBA" id="ARBA00022679"/>
    </source>
</evidence>
<evidence type="ECO:0000313" key="7">
    <source>
        <dbReference type="Proteomes" id="UP000053477"/>
    </source>
</evidence>
<dbReference type="GO" id="GO:0052381">
    <property type="term" value="F:tRNA dimethylallyltransferase activity"/>
    <property type="evidence" value="ECO:0007669"/>
    <property type="project" value="InterPro"/>
</dbReference>
<dbReference type="Proteomes" id="UP000053477">
    <property type="component" value="Unassembled WGS sequence"/>
</dbReference>
<dbReference type="InterPro" id="IPR018022">
    <property type="entry name" value="IPT"/>
</dbReference>
<keyword evidence="7" id="KW-1185">Reference proteome</keyword>
<dbReference type="GO" id="GO:0005524">
    <property type="term" value="F:ATP binding"/>
    <property type="evidence" value="ECO:0007669"/>
    <property type="project" value="UniProtKB-KW"/>
</dbReference>
<evidence type="ECO:0000256" key="5">
    <source>
        <dbReference type="SAM" id="MobiDB-lite"/>
    </source>
</evidence>
<dbReference type="AlphaFoldDB" id="A0A0H2S5I6"/>
<organism evidence="6 7">
    <name type="scientific">Schizopora paradoxa</name>
    <dbReference type="NCBI Taxonomy" id="27342"/>
    <lineage>
        <taxon>Eukaryota</taxon>
        <taxon>Fungi</taxon>
        <taxon>Dikarya</taxon>
        <taxon>Basidiomycota</taxon>
        <taxon>Agaricomycotina</taxon>
        <taxon>Agaricomycetes</taxon>
        <taxon>Hymenochaetales</taxon>
        <taxon>Schizoporaceae</taxon>
        <taxon>Schizopora</taxon>
    </lineage>
</organism>
<dbReference type="InParanoid" id="A0A0H2S5I6"/>
<reference evidence="6 7" key="1">
    <citation type="submission" date="2015-04" db="EMBL/GenBank/DDBJ databases">
        <title>Complete genome sequence of Schizopora paradoxa KUC8140, a cosmopolitan wood degrader in East Asia.</title>
        <authorList>
            <consortium name="DOE Joint Genome Institute"/>
            <person name="Min B."/>
            <person name="Park H."/>
            <person name="Jang Y."/>
            <person name="Kim J.-J."/>
            <person name="Kim K.H."/>
            <person name="Pangilinan J."/>
            <person name="Lipzen A."/>
            <person name="Riley R."/>
            <person name="Grigoriev I.V."/>
            <person name="Spatafora J.W."/>
            <person name="Choi I.-G."/>
        </authorList>
    </citation>
    <scope>NUCLEOTIDE SEQUENCE [LARGE SCALE GENOMIC DNA]</scope>
    <source>
        <strain evidence="6 7">KUC8140</strain>
    </source>
</reference>
<dbReference type="SUPFAM" id="SSF52540">
    <property type="entry name" value="P-loop containing nucleoside triphosphate hydrolases"/>
    <property type="match status" value="1"/>
</dbReference>
<dbReference type="Gene3D" id="1.10.20.140">
    <property type="match status" value="1"/>
</dbReference>
<protein>
    <submittedName>
        <fullName evidence="6">IPPT-domain-containing protein</fullName>
    </submittedName>
</protein>
<evidence type="ECO:0000256" key="3">
    <source>
        <dbReference type="ARBA" id="ARBA00022741"/>
    </source>
</evidence>
<dbReference type="InterPro" id="IPR027417">
    <property type="entry name" value="P-loop_NTPase"/>
</dbReference>
<dbReference type="InterPro" id="IPR039657">
    <property type="entry name" value="Dimethylallyltransferase"/>
</dbReference>
<keyword evidence="4" id="KW-0067">ATP-binding</keyword>
<dbReference type="PANTHER" id="PTHR11088">
    <property type="entry name" value="TRNA DIMETHYLALLYLTRANSFERASE"/>
    <property type="match status" value="1"/>
</dbReference>
<feature type="region of interest" description="Disordered" evidence="5">
    <location>
        <begin position="452"/>
        <end position="475"/>
    </location>
</feature>